<dbReference type="PROSITE" id="PS00452">
    <property type="entry name" value="GUANYLATE_CYCLASE_1"/>
    <property type="match status" value="1"/>
</dbReference>
<dbReference type="PROSITE" id="PS50011">
    <property type="entry name" value="PROTEIN_KINASE_DOM"/>
    <property type="match status" value="1"/>
</dbReference>
<keyword evidence="7 12" id="KW-0472">Membrane</keyword>
<dbReference type="InterPro" id="IPR018297">
    <property type="entry name" value="A/G_cyclase_CS"/>
</dbReference>
<evidence type="ECO:0000259" key="14">
    <source>
        <dbReference type="PROSITE" id="PS50125"/>
    </source>
</evidence>
<dbReference type="InterPro" id="IPR000719">
    <property type="entry name" value="Prot_kinase_dom"/>
</dbReference>
<dbReference type="SMART" id="SM00044">
    <property type="entry name" value="CYCc"/>
    <property type="match status" value="1"/>
</dbReference>
<accession>A0ABM0M0Y4</accession>
<feature type="transmembrane region" description="Helical" evidence="12">
    <location>
        <begin position="393"/>
        <end position="416"/>
    </location>
</feature>
<evidence type="ECO:0000256" key="6">
    <source>
        <dbReference type="ARBA" id="ARBA00022989"/>
    </source>
</evidence>
<keyword evidence="9 11" id="KW-0141">cGMP biosynthesis</keyword>
<evidence type="ECO:0000259" key="13">
    <source>
        <dbReference type="PROSITE" id="PS50011"/>
    </source>
</evidence>
<comment type="subcellular location">
    <subcellularLocation>
        <location evidence="1">Membrane</location>
        <topology evidence="1">Single-pass type I membrane protein</topology>
    </subcellularLocation>
</comment>
<dbReference type="Gene3D" id="1.10.510.10">
    <property type="entry name" value="Transferase(Phosphotransferase) domain 1"/>
    <property type="match status" value="1"/>
</dbReference>
<comment type="similarity">
    <text evidence="10">Belongs to the adenylyl cyclase class-4/guanylyl cyclase family.</text>
</comment>
<evidence type="ECO:0000256" key="11">
    <source>
        <dbReference type="RuleBase" id="RU003431"/>
    </source>
</evidence>
<dbReference type="SUPFAM" id="SSF56112">
    <property type="entry name" value="Protein kinase-like (PK-like)"/>
    <property type="match status" value="1"/>
</dbReference>
<dbReference type="InterPro" id="IPR028082">
    <property type="entry name" value="Peripla_BP_I"/>
</dbReference>
<organism evidence="15 16">
    <name type="scientific">Saccoglossus kowalevskii</name>
    <name type="common">Acorn worm</name>
    <dbReference type="NCBI Taxonomy" id="10224"/>
    <lineage>
        <taxon>Eukaryota</taxon>
        <taxon>Metazoa</taxon>
        <taxon>Hemichordata</taxon>
        <taxon>Enteropneusta</taxon>
        <taxon>Harrimaniidae</taxon>
        <taxon>Saccoglossus</taxon>
    </lineage>
</organism>
<gene>
    <name evidence="16" type="primary">LOC100374109</name>
</gene>
<evidence type="ECO:0000256" key="10">
    <source>
        <dbReference type="RuleBase" id="RU000405"/>
    </source>
</evidence>
<dbReference type="Pfam" id="PF07714">
    <property type="entry name" value="PK_Tyr_Ser-Thr"/>
    <property type="match status" value="1"/>
</dbReference>
<evidence type="ECO:0000313" key="16">
    <source>
        <dbReference type="RefSeq" id="XP_006813675.1"/>
    </source>
</evidence>
<dbReference type="PROSITE" id="PS50125">
    <property type="entry name" value="GUANYLATE_CYCLASE_2"/>
    <property type="match status" value="1"/>
</dbReference>
<dbReference type="InterPro" id="IPR050401">
    <property type="entry name" value="Cyclic_nucleotide_synthase"/>
</dbReference>
<dbReference type="CDD" id="cd07302">
    <property type="entry name" value="CHD"/>
    <property type="match status" value="1"/>
</dbReference>
<evidence type="ECO:0000313" key="15">
    <source>
        <dbReference type="Proteomes" id="UP000694865"/>
    </source>
</evidence>
<dbReference type="InterPro" id="IPR029787">
    <property type="entry name" value="Nucleotide_cyclase"/>
</dbReference>
<dbReference type="Pfam" id="PF07701">
    <property type="entry name" value="HNOBA"/>
    <property type="match status" value="1"/>
</dbReference>
<dbReference type="Gene3D" id="3.30.70.1230">
    <property type="entry name" value="Nucleotide cyclase"/>
    <property type="match status" value="1"/>
</dbReference>
<evidence type="ECO:0000256" key="1">
    <source>
        <dbReference type="ARBA" id="ARBA00004479"/>
    </source>
</evidence>
<feature type="domain" description="Protein kinase" evidence="13">
    <location>
        <begin position="457"/>
        <end position="728"/>
    </location>
</feature>
<dbReference type="InterPro" id="IPR011645">
    <property type="entry name" value="HNOB_dom_associated"/>
</dbReference>
<keyword evidence="8 10" id="KW-0456">Lyase</keyword>
<keyword evidence="4" id="KW-0732">Signal</keyword>
<dbReference type="InterPro" id="IPR001828">
    <property type="entry name" value="ANF_lig-bd_rcpt"/>
</dbReference>
<dbReference type="InterPro" id="IPR011009">
    <property type="entry name" value="Kinase-like_dom_sf"/>
</dbReference>
<dbReference type="GeneID" id="100374109"/>
<dbReference type="Pfam" id="PF00211">
    <property type="entry name" value="Guanylate_cyc"/>
    <property type="match status" value="1"/>
</dbReference>
<keyword evidence="6 12" id="KW-1133">Transmembrane helix</keyword>
<keyword evidence="5" id="KW-0547">Nucleotide-binding</keyword>
<evidence type="ECO:0000256" key="3">
    <source>
        <dbReference type="ARBA" id="ARBA00022692"/>
    </source>
</evidence>
<keyword evidence="3 12" id="KW-0812">Transmembrane</keyword>
<feature type="domain" description="Guanylate cyclase" evidence="14">
    <location>
        <begin position="795"/>
        <end position="925"/>
    </location>
</feature>
<dbReference type="Pfam" id="PF01094">
    <property type="entry name" value="ANF_receptor"/>
    <property type="match status" value="2"/>
</dbReference>
<name>A0ABM0M0Y4_SACKO</name>
<protein>
    <recommendedName>
        <fullName evidence="2 11">Guanylate cyclase</fullName>
        <ecNumber evidence="2 11">4.6.1.2</ecNumber>
    </recommendedName>
</protein>
<dbReference type="Proteomes" id="UP000694865">
    <property type="component" value="Unplaced"/>
</dbReference>
<reference evidence="16" key="1">
    <citation type="submission" date="2025-08" db="UniProtKB">
        <authorList>
            <consortium name="RefSeq"/>
        </authorList>
    </citation>
    <scope>IDENTIFICATION</scope>
    <source>
        <tissue evidence="16">Testes</tissue>
    </source>
</reference>
<dbReference type="PANTHER" id="PTHR11920:SF501">
    <property type="entry name" value="GUANYLATE CYCLASE 32E"/>
    <property type="match status" value="1"/>
</dbReference>
<comment type="catalytic activity">
    <reaction evidence="11">
        <text>GTP = 3',5'-cyclic GMP + diphosphate</text>
        <dbReference type="Rhea" id="RHEA:13665"/>
        <dbReference type="ChEBI" id="CHEBI:33019"/>
        <dbReference type="ChEBI" id="CHEBI:37565"/>
        <dbReference type="ChEBI" id="CHEBI:57746"/>
        <dbReference type="EC" id="4.6.1.2"/>
    </reaction>
</comment>
<evidence type="ECO:0000256" key="8">
    <source>
        <dbReference type="ARBA" id="ARBA00023239"/>
    </source>
</evidence>
<dbReference type="Gene3D" id="3.40.50.2300">
    <property type="match status" value="1"/>
</dbReference>
<sequence>MYVNFEIRYFMFYVVTYWMVVSVARVDCVVYHVSCFLVWDSFAPFVAPLIGPAMQIARDQINADTTSFPNITLNFTIHETGCTDDGKLCLQEVIDGVIYNEVAGIIGPPCSNSAEICGLLAAHWNVPMISYVASSETLSDKTKYETFSRVSTPVSKDVQALVEFVSSNRWRHVGLIRSDTSWADIVYRNIQTQLHSRNITMISEYIDDYSNIAAKVKYITRRARVILLATHSSDTNAIVDTSYKLGLTQTGEYLFLSLDTTSSYFIVSKYAANLYDAVWLYASTLQEVISHGEDPYDGRNFRVRMKDVVFEGMTGRITIDDNGDRNRDVVLYTLNEDEFFEVTALFDAQLSIWNLVPGKEIKWPGGKTSPPVDIPECGFFNELCEEEPLDTTMIITMSIVIFILLVVAIVFIIYLYRRYLFERGIMSTTWKINYDEIVIHPMAKSLRFSRLQRMSRSMSVSEISNGIAGTRQVFTMTGQYMAETVAVRKVFKTSINLDRAQLLELKIMREVRHENLNPFIGVCIDNPNICIVTQYCSKGSLQDNLGNDAIRLDWTFKMSFAYDISCGMHYLHKSVIRTHGRLKSSNCLVDGRWVVKLSDYGLWNFRANQQTPSLGEHAEYMGKFWTAPELLRNPYIMDKGTPEGDTYSMGIILHEIVTRAEPYHYYCEMTPKEVIDQVKVARNPPFRPEVPSEMRSTEIHKLMVACWDENPERRPDVSKSKINLNISFRSIMDNMVAMLEKYANNLEDIVTERTSQLSEEKMKTDQLLYRMLPKPIADDLKMGKTVEAENYEGVTIFFSDIVDFTKLSAASTPIQVVRVLNDLYSLFDSIITNHDVYKVETIGDAYMVVSGLPIRNGNRHAGEICTMALYLLSATTTFTIRHMPDEKLKLRVGIHSGPCVAGVVGLTMPRYCLFGDTVNTASRYESNGIGLRIHISGETVSLLNMLGGYLVKKRGEVFMKGKGNQLTYWLIGKDGFDKPLPDVDQPFF</sequence>
<dbReference type="SUPFAM" id="SSF55073">
    <property type="entry name" value="Nucleotide cyclase"/>
    <property type="match status" value="1"/>
</dbReference>
<evidence type="ECO:0000256" key="4">
    <source>
        <dbReference type="ARBA" id="ARBA00022729"/>
    </source>
</evidence>
<dbReference type="EC" id="4.6.1.2" evidence="2 11"/>
<evidence type="ECO:0000256" key="5">
    <source>
        <dbReference type="ARBA" id="ARBA00022741"/>
    </source>
</evidence>
<dbReference type="CDD" id="cd06352">
    <property type="entry name" value="PBP1_NPR_GC-like"/>
    <property type="match status" value="1"/>
</dbReference>
<proteinExistence type="inferred from homology"/>
<evidence type="ECO:0000256" key="12">
    <source>
        <dbReference type="SAM" id="Phobius"/>
    </source>
</evidence>
<evidence type="ECO:0000256" key="2">
    <source>
        <dbReference type="ARBA" id="ARBA00012202"/>
    </source>
</evidence>
<evidence type="ECO:0000256" key="7">
    <source>
        <dbReference type="ARBA" id="ARBA00023136"/>
    </source>
</evidence>
<feature type="transmembrane region" description="Helical" evidence="12">
    <location>
        <begin position="7"/>
        <end position="26"/>
    </location>
</feature>
<dbReference type="InterPro" id="IPR001245">
    <property type="entry name" value="Ser-Thr/Tyr_kinase_cat_dom"/>
</dbReference>
<keyword evidence="15" id="KW-1185">Reference proteome</keyword>
<dbReference type="PANTHER" id="PTHR11920">
    <property type="entry name" value="GUANYLYL CYCLASE"/>
    <property type="match status" value="1"/>
</dbReference>
<dbReference type="SUPFAM" id="SSF53822">
    <property type="entry name" value="Periplasmic binding protein-like I"/>
    <property type="match status" value="1"/>
</dbReference>
<dbReference type="InterPro" id="IPR001054">
    <property type="entry name" value="A/G_cyclase"/>
</dbReference>
<evidence type="ECO:0000256" key="9">
    <source>
        <dbReference type="ARBA" id="ARBA00023293"/>
    </source>
</evidence>
<dbReference type="RefSeq" id="XP_006813675.1">
    <property type="nucleotide sequence ID" value="XM_006813612.1"/>
</dbReference>